<dbReference type="InterPro" id="IPR024789">
    <property type="entry name" value="APC4"/>
</dbReference>
<dbReference type="OrthoDB" id="435440at2759"/>
<gene>
    <name evidence="6" type="ORF">FOL47_004678</name>
</gene>
<feature type="region of interest" description="Disordered" evidence="5">
    <location>
        <begin position="1289"/>
        <end position="1321"/>
    </location>
</feature>
<dbReference type="PANTHER" id="PTHR13260">
    <property type="entry name" value="ANAPHASE PROMOTING COMPLEX SUBUNIT 4 APC4"/>
    <property type="match status" value="1"/>
</dbReference>
<dbReference type="GO" id="GO:0031145">
    <property type="term" value="P:anaphase-promoting complex-dependent catabolic process"/>
    <property type="evidence" value="ECO:0007669"/>
    <property type="project" value="InterPro"/>
</dbReference>
<dbReference type="GO" id="GO:0034399">
    <property type="term" value="C:nuclear periphery"/>
    <property type="evidence" value="ECO:0007669"/>
    <property type="project" value="TreeGrafter"/>
</dbReference>
<proteinExistence type="predicted"/>
<sequence length="1546" mass="170989">MTIWNDPPSADHDDWLDHEDDEPISIFSERPAEGLVGPLVWCEHMDLLATMHSTPKEGRSVKVWRLLSDERTPCCLFTYKGHSADWHPTALAWSPRSLSHPEQLLAIGDENGDVALVYVEQKHSRSEATLAVLRRAHNVRVAAMEWILTPFCVDASPAVVLGELSGSVSHIHTIKDIKEVNKHAAEKDTESSGADEKWPSEVGYLVTLSEDGHLSVHAEALAPVASWMIPSPVLEGEECRYGPLCRISSDLNTLAVLRTYVETGEQEIAFVDTSRTLGSRGLAEYSKLVLKAQQLQRYISDSINVLLHGPLKSAAEAMKKLVEPLKAEIARDAEEEDEPPRSVTEELIQCFQGIGVPSPALTRALETPGYQSQALQKLQRELSEALDVFSVVCACQLEPAADSLMSLAHSIRSMSRSGDYVHVLGGKDGGFEWSIDQLLTAGEHLIALVDEASSQVSNAIGSLALPLIEQLTRWQRMGEEDLRDMEDVHLREKDKILGFVSSVYSSSLRRCGCNLDHLKDTIRLFGETTGSSSGSQMTLRKCAADIGAILIDLMSSQRDLCGDSLSVLEQTLEITRRSPTCPRVAPDDSKTIVSESVEALDSAGHRHSSGRSSRSSEVLRVCWTDATADPMEPDSELVYIEVKRRSARKHCGGRLRFKGIRVPAPRPTAYTTSTDARISWLLPKIYRDGQVLSLLLHTHTRKPVAEMFVRANGEKESSDHQMSVCLISLEESHPLPRYTAESCGSLSSAPPVISRILPSADYLYATHTSTAPHRGVASIFESRTSKILSLDLEGGHHADENNDTCNLTATLSYARTKCTDPPPSSPQFPDRMSSHAKMVYLSRWSQVGNCVDYEVTSIFKRKQEIDALVDFIPHGPSEQLPTLAELRSGECVSSLTDTLLELEDLEDDLRDIYANALNVIQPTKLRDISPVDYKLPIKCASLANYPFPLDACTGLEPISLISEPEVPQLSELLEVDWLDFVGFVKPFEIAPMVPIAMDDPTIVELAPPIQPPLIVQSARSREKALELDPFSLPVEFEELEWAFENDGDTLLPKLEEKYVAGVTLKTLFSVVSENTVLQEEIFAVSLPAATPLCLTARLAKHTILGPIGLAWESVECDLDRLPPREIYLEAPHPPPQLDDAESVFNAVNRTFKKELVSVRRGVWEQALLWDKSWKSSSTGIPQPPEIPSLEWLEAAPLEMSLPYTTLCETDPPARAEELAVLWGSLRSISKVQPTRLNLCIQSWELISQSPTETDALNENDCTEERGTELTPTQEQDETHFIEHCLPEKAVSEGTPNTPPPALMSCRSDRTSETRKTEQGRLGEERKEGSCLCVKELEGLERPVKIIRVTDEPSAVKTIRSFLDKHWERLRRFCATHGQSVPAARASREEADALWQQALAEGPRRISHQLGALVVRCIVLLTLLEAFKCYGSVGLLMAAKNIPGEYRANPSTLGESLKELLSRLGSSRSVLTQCPILRCLRDLLSSLRETRNLMVVVSSPSLAEEYEKVSRKLVTMIGEDIYVAMAAEEDCSGSSEEAESMQGQISS</sequence>
<dbReference type="EMBL" id="JAAPAO010000266">
    <property type="protein sequence ID" value="KAF4665255.1"/>
    <property type="molecule type" value="Genomic_DNA"/>
</dbReference>
<keyword evidence="3" id="KW-0833">Ubl conjugation pathway</keyword>
<dbReference type="InterPro" id="IPR036322">
    <property type="entry name" value="WD40_repeat_dom_sf"/>
</dbReference>
<keyword evidence="1" id="KW-0132">Cell division</keyword>
<evidence type="ECO:0000256" key="3">
    <source>
        <dbReference type="ARBA" id="ARBA00022786"/>
    </source>
</evidence>
<keyword evidence="4" id="KW-0131">Cell cycle</keyword>
<evidence type="ECO:0000256" key="4">
    <source>
        <dbReference type="ARBA" id="ARBA00023306"/>
    </source>
</evidence>
<comment type="caution">
    <text evidence="6">The sequence shown here is derived from an EMBL/GenBank/DDBJ whole genome shotgun (WGS) entry which is preliminary data.</text>
</comment>
<evidence type="ECO:0000313" key="7">
    <source>
        <dbReference type="Proteomes" id="UP000591131"/>
    </source>
</evidence>
<protein>
    <submittedName>
        <fullName evidence="6">Uncharacterized protein</fullName>
    </submittedName>
</protein>
<dbReference type="GO" id="GO:0070979">
    <property type="term" value="P:protein K11-linked ubiquitination"/>
    <property type="evidence" value="ECO:0007669"/>
    <property type="project" value="TreeGrafter"/>
</dbReference>
<evidence type="ECO:0000256" key="2">
    <source>
        <dbReference type="ARBA" id="ARBA00022776"/>
    </source>
</evidence>
<name>A0A7J6M199_PERCH</name>
<evidence type="ECO:0000313" key="6">
    <source>
        <dbReference type="EMBL" id="KAF4665255.1"/>
    </source>
</evidence>
<dbReference type="Gene3D" id="2.130.10.10">
    <property type="entry name" value="YVTN repeat-like/Quinoprotein amine dehydrogenase"/>
    <property type="match status" value="1"/>
</dbReference>
<dbReference type="Proteomes" id="UP000591131">
    <property type="component" value="Unassembled WGS sequence"/>
</dbReference>
<organism evidence="6 7">
    <name type="scientific">Perkinsus chesapeaki</name>
    <name type="common">Clam parasite</name>
    <name type="synonym">Perkinsus andrewsi</name>
    <dbReference type="NCBI Taxonomy" id="330153"/>
    <lineage>
        <taxon>Eukaryota</taxon>
        <taxon>Sar</taxon>
        <taxon>Alveolata</taxon>
        <taxon>Perkinsozoa</taxon>
        <taxon>Perkinsea</taxon>
        <taxon>Perkinsida</taxon>
        <taxon>Perkinsidae</taxon>
        <taxon>Perkinsus</taxon>
    </lineage>
</organism>
<dbReference type="GO" id="GO:0051301">
    <property type="term" value="P:cell division"/>
    <property type="evidence" value="ECO:0007669"/>
    <property type="project" value="UniProtKB-KW"/>
</dbReference>
<dbReference type="PANTHER" id="PTHR13260:SF0">
    <property type="entry name" value="ANAPHASE-PROMOTING COMPLEX SUBUNIT 4"/>
    <property type="match status" value="1"/>
</dbReference>
<dbReference type="GO" id="GO:0005680">
    <property type="term" value="C:anaphase-promoting complex"/>
    <property type="evidence" value="ECO:0007669"/>
    <property type="project" value="InterPro"/>
</dbReference>
<dbReference type="InterPro" id="IPR015943">
    <property type="entry name" value="WD40/YVTN_repeat-like_dom_sf"/>
</dbReference>
<accession>A0A7J6M199</accession>
<keyword evidence="2" id="KW-0498">Mitosis</keyword>
<feature type="region of interest" description="Disordered" evidence="5">
    <location>
        <begin position="1254"/>
        <end position="1277"/>
    </location>
</feature>
<keyword evidence="7" id="KW-1185">Reference proteome</keyword>
<dbReference type="SUPFAM" id="SSF50978">
    <property type="entry name" value="WD40 repeat-like"/>
    <property type="match status" value="1"/>
</dbReference>
<reference evidence="6 7" key="1">
    <citation type="submission" date="2020-04" db="EMBL/GenBank/DDBJ databases">
        <title>Perkinsus chesapeaki whole genome sequence.</title>
        <authorList>
            <person name="Bogema D.R."/>
        </authorList>
    </citation>
    <scope>NUCLEOTIDE SEQUENCE [LARGE SCALE GENOMIC DNA]</scope>
    <source>
        <strain evidence="6">ATCC PRA-425</strain>
    </source>
</reference>
<evidence type="ECO:0000256" key="1">
    <source>
        <dbReference type="ARBA" id="ARBA00022618"/>
    </source>
</evidence>
<feature type="compositionally biased region" description="Basic and acidic residues" evidence="5">
    <location>
        <begin position="1306"/>
        <end position="1321"/>
    </location>
</feature>
<evidence type="ECO:0000256" key="5">
    <source>
        <dbReference type="SAM" id="MobiDB-lite"/>
    </source>
</evidence>